<name>A0ABV9K7B7_9PORP</name>
<dbReference type="Proteomes" id="UP001596020">
    <property type="component" value="Unassembled WGS sequence"/>
</dbReference>
<evidence type="ECO:0000313" key="3">
    <source>
        <dbReference type="EMBL" id="MFC4665878.1"/>
    </source>
</evidence>
<dbReference type="EMBL" id="JBHSGO010000147">
    <property type="protein sequence ID" value="MFC4665878.1"/>
    <property type="molecule type" value="Genomic_DNA"/>
</dbReference>
<keyword evidence="4" id="KW-1185">Reference proteome</keyword>
<evidence type="ECO:0000259" key="2">
    <source>
        <dbReference type="Pfam" id="PF07929"/>
    </source>
</evidence>
<dbReference type="SUPFAM" id="SSF159941">
    <property type="entry name" value="MM3350-like"/>
    <property type="match status" value="1"/>
</dbReference>
<feature type="domain" description="Plasmid pRiA4b Orf3-like" evidence="2">
    <location>
        <begin position="6"/>
        <end position="133"/>
    </location>
</feature>
<evidence type="ECO:0000256" key="1">
    <source>
        <dbReference type="SAM" id="MobiDB-lite"/>
    </source>
</evidence>
<organism evidence="3 4">
    <name type="scientific">Falsiporphyromonas endometrii</name>
    <dbReference type="NCBI Taxonomy" id="1387297"/>
    <lineage>
        <taxon>Bacteria</taxon>
        <taxon>Pseudomonadati</taxon>
        <taxon>Bacteroidota</taxon>
        <taxon>Bacteroidia</taxon>
        <taxon>Bacteroidales</taxon>
        <taxon>Porphyromonadaceae</taxon>
        <taxon>Falsiporphyromonas</taxon>
    </lineage>
</organism>
<protein>
    <recommendedName>
        <fullName evidence="2">Plasmid pRiA4b Orf3-like domain-containing protein</fullName>
    </recommendedName>
</protein>
<feature type="compositionally biased region" description="Acidic residues" evidence="1">
    <location>
        <begin position="158"/>
        <end position="173"/>
    </location>
</feature>
<evidence type="ECO:0000313" key="4">
    <source>
        <dbReference type="Proteomes" id="UP001596020"/>
    </source>
</evidence>
<reference evidence="4" key="1">
    <citation type="journal article" date="2019" name="Int. J. Syst. Evol. Microbiol.">
        <title>The Global Catalogue of Microorganisms (GCM) 10K type strain sequencing project: providing services to taxonomists for standard genome sequencing and annotation.</title>
        <authorList>
            <consortium name="The Broad Institute Genomics Platform"/>
            <consortium name="The Broad Institute Genome Sequencing Center for Infectious Disease"/>
            <person name="Wu L."/>
            <person name="Ma J."/>
        </authorList>
    </citation>
    <scope>NUCLEOTIDE SEQUENCE [LARGE SCALE GENOMIC DNA]</scope>
    <source>
        <strain evidence="4">CGMCC 4.7357</strain>
    </source>
</reference>
<dbReference type="RefSeq" id="WP_380078400.1">
    <property type="nucleotide sequence ID" value="NZ_JBHSGO010000147.1"/>
</dbReference>
<feature type="region of interest" description="Disordered" evidence="1">
    <location>
        <begin position="141"/>
        <end position="173"/>
    </location>
</feature>
<comment type="caution">
    <text evidence="3">The sequence shown here is derived from an EMBL/GenBank/DDBJ whole genome shotgun (WGS) entry which is preliminary data.</text>
</comment>
<proteinExistence type="predicted"/>
<sequence length="190" mass="22076">MLYRLIMLSDENDEFRRDIKINTDATFFDLHNAILDACGYTHDQLGSFFTCDNNWNKKEEITLIPMECDSAIDNYVMDETALDALIDDEGQKLVYEFDMLAERYFYLQVAEIITRQYLEQPEVCKSMGKAPEQVLPVEVVETKPKAPAKSKQNKEDYSLEEDEDNDSFDDLDIDLEDLENLDIDNADQEL</sequence>
<accession>A0ABV9K7B7</accession>
<dbReference type="Pfam" id="PF07929">
    <property type="entry name" value="PRiA4_ORF3"/>
    <property type="match status" value="1"/>
</dbReference>
<dbReference type="InterPro" id="IPR012912">
    <property type="entry name" value="Plasmid_pRiA4b_Orf3-like"/>
</dbReference>
<dbReference type="Gene3D" id="3.10.290.30">
    <property type="entry name" value="MM3350-like"/>
    <property type="match status" value="1"/>
</dbReference>
<dbReference type="InterPro" id="IPR024047">
    <property type="entry name" value="MM3350-like_sf"/>
</dbReference>
<gene>
    <name evidence="3" type="ORF">ACFO3G_04575</name>
</gene>